<dbReference type="InterPro" id="IPR045683">
    <property type="entry name" value="DUF6192"/>
</dbReference>
<evidence type="ECO:0000313" key="2">
    <source>
        <dbReference type="Proteomes" id="UP000037432"/>
    </source>
</evidence>
<evidence type="ECO:0008006" key="3">
    <source>
        <dbReference type="Google" id="ProtNLM"/>
    </source>
</evidence>
<accession>A0A0J7ZJU5</accession>
<reference evidence="1 2" key="1">
    <citation type="submission" date="2015-06" db="EMBL/GenBank/DDBJ databases">
        <authorList>
            <person name="Ju K.-S."/>
            <person name="Doroghazi J.R."/>
            <person name="Metcalf W.W."/>
        </authorList>
    </citation>
    <scope>NUCLEOTIDE SEQUENCE [LARGE SCALE GENOMIC DNA]</scope>
    <source>
        <strain evidence="1 2">NRRL 3414</strain>
    </source>
</reference>
<evidence type="ECO:0000313" key="1">
    <source>
        <dbReference type="EMBL" id="KMS75418.1"/>
    </source>
</evidence>
<dbReference type="Pfam" id="PF19691">
    <property type="entry name" value="DUF6192"/>
    <property type="match status" value="1"/>
</dbReference>
<dbReference type="AlphaFoldDB" id="A0A0J7ZJU5"/>
<dbReference type="PATRIC" id="fig|1938.3.peg.7767"/>
<proteinExistence type="predicted"/>
<sequence length="312" mass="34658">MCPVVQTVGSVPCERFDDLVDRSVELVRVMTGCQFALGDIALEIAPLRTHGGNMALGEGEELGVEDALRLFAEQTGLSFHTVRTYRWVAARWPKDQRQEGVSFEVHRILASTPDAYELIQHPPANERTGRCEWSGDAAKRAAGWATATPVTVEEKVEAIRDLAQDEQVAAQAACDLLHRPEVAFRAMRDRQARELVNQAQFDQADLAEESDEEEWWEGNDAEEDSVVDPVAIVRGFHRSMEFTDLIGVCQGFVAGASRLVPKLRGREFSESQLALVTRQVEKIRATADWIETAVSTGRVDLDEALAELLRGQ</sequence>
<dbReference type="EMBL" id="LFNT01000008">
    <property type="protein sequence ID" value="KMS75418.1"/>
    <property type="molecule type" value="Genomic_DNA"/>
</dbReference>
<organism evidence="1 2">
    <name type="scientific">Streptomyces viridochromogenes</name>
    <dbReference type="NCBI Taxonomy" id="1938"/>
    <lineage>
        <taxon>Bacteria</taxon>
        <taxon>Bacillati</taxon>
        <taxon>Actinomycetota</taxon>
        <taxon>Actinomycetes</taxon>
        <taxon>Kitasatosporales</taxon>
        <taxon>Streptomycetaceae</taxon>
        <taxon>Streptomyces</taxon>
    </lineage>
</organism>
<gene>
    <name evidence="1" type="ORF">ACM01_09950</name>
</gene>
<protein>
    <recommendedName>
        <fullName evidence="3">RacO protein</fullName>
    </recommendedName>
</protein>
<name>A0A0J7ZJU5_STRVR</name>
<dbReference type="Proteomes" id="UP000037432">
    <property type="component" value="Unassembled WGS sequence"/>
</dbReference>
<comment type="caution">
    <text evidence="1">The sequence shown here is derived from an EMBL/GenBank/DDBJ whole genome shotgun (WGS) entry which is preliminary data.</text>
</comment>